<feature type="chain" id="PRO_5034730478" evidence="2">
    <location>
        <begin position="28"/>
        <end position="262"/>
    </location>
</feature>
<evidence type="ECO:0000313" key="4">
    <source>
        <dbReference type="Proteomes" id="UP000518752"/>
    </source>
</evidence>
<proteinExistence type="predicted"/>
<gene>
    <name evidence="3" type="ORF">D9757_004068</name>
</gene>
<name>A0A8H5HXE8_9AGAR</name>
<evidence type="ECO:0000313" key="3">
    <source>
        <dbReference type="EMBL" id="KAF5390930.1"/>
    </source>
</evidence>
<evidence type="ECO:0000256" key="1">
    <source>
        <dbReference type="SAM" id="MobiDB-lite"/>
    </source>
</evidence>
<reference evidence="3 4" key="1">
    <citation type="journal article" date="2020" name="ISME J.">
        <title>Uncovering the hidden diversity of litter-decomposition mechanisms in mushroom-forming fungi.</title>
        <authorList>
            <person name="Floudas D."/>
            <person name="Bentzer J."/>
            <person name="Ahren D."/>
            <person name="Johansson T."/>
            <person name="Persson P."/>
            <person name="Tunlid A."/>
        </authorList>
    </citation>
    <scope>NUCLEOTIDE SEQUENCE [LARGE SCALE GENOMIC DNA]</scope>
    <source>
        <strain evidence="3 4">CBS 406.79</strain>
    </source>
</reference>
<dbReference type="AlphaFoldDB" id="A0A8H5HXE8"/>
<protein>
    <submittedName>
        <fullName evidence="3">Uncharacterized protein</fullName>
    </submittedName>
</protein>
<feature type="region of interest" description="Disordered" evidence="1">
    <location>
        <begin position="184"/>
        <end position="218"/>
    </location>
</feature>
<dbReference type="EMBL" id="JAACJN010000012">
    <property type="protein sequence ID" value="KAF5390930.1"/>
    <property type="molecule type" value="Genomic_DNA"/>
</dbReference>
<feature type="compositionally biased region" description="Polar residues" evidence="1">
    <location>
        <begin position="190"/>
        <end position="205"/>
    </location>
</feature>
<keyword evidence="2" id="KW-0732">Signal</keyword>
<keyword evidence="4" id="KW-1185">Reference proteome</keyword>
<feature type="signal peptide" evidence="2">
    <location>
        <begin position="1"/>
        <end position="27"/>
    </location>
</feature>
<sequence length="262" mass="28950">MILPRPSPLFFVFFLGLFLLKVRLASARLYPTRPVQGTVYRSQKCDPITWKDDGKSPNMQAMGLMSVDLYLGTKRLFRVDDAYSDAGMLMLCPPGPSDFSWPQNFESDFLCEAEATILSRVVRNADSCFGSTLWFTSEDENTTVYTHDFRILGVSATNETSSDVPQASVTSTSATTSAKAATVTTSASTLSHQRPSGYDTSSTTVYADPLPGSDEDGKVDINRAHHKYHGGAFSWKGMDTERMKFRFVFIVWPAIIGISMAL</sequence>
<evidence type="ECO:0000256" key="2">
    <source>
        <dbReference type="SAM" id="SignalP"/>
    </source>
</evidence>
<dbReference type="OrthoDB" id="3250770at2759"/>
<accession>A0A8H5HXE8</accession>
<dbReference type="Proteomes" id="UP000518752">
    <property type="component" value="Unassembled WGS sequence"/>
</dbReference>
<organism evidence="3 4">
    <name type="scientific">Collybiopsis confluens</name>
    <dbReference type="NCBI Taxonomy" id="2823264"/>
    <lineage>
        <taxon>Eukaryota</taxon>
        <taxon>Fungi</taxon>
        <taxon>Dikarya</taxon>
        <taxon>Basidiomycota</taxon>
        <taxon>Agaricomycotina</taxon>
        <taxon>Agaricomycetes</taxon>
        <taxon>Agaricomycetidae</taxon>
        <taxon>Agaricales</taxon>
        <taxon>Marasmiineae</taxon>
        <taxon>Omphalotaceae</taxon>
        <taxon>Collybiopsis</taxon>
    </lineage>
</organism>
<comment type="caution">
    <text evidence="3">The sequence shown here is derived from an EMBL/GenBank/DDBJ whole genome shotgun (WGS) entry which is preliminary data.</text>
</comment>